<dbReference type="AlphaFoldDB" id="A0A453B994"/>
<dbReference type="Gramene" id="AET2Gv20425000.2">
    <property type="protein sequence ID" value="AET2Gv20425000.2"/>
    <property type="gene ID" value="AET2Gv20425000"/>
</dbReference>
<dbReference type="InterPro" id="IPR055298">
    <property type="entry name" value="AtLOH3-like"/>
</dbReference>
<organism evidence="3 4">
    <name type="scientific">Aegilops tauschii subsp. strangulata</name>
    <name type="common">Goatgrass</name>
    <dbReference type="NCBI Taxonomy" id="200361"/>
    <lineage>
        <taxon>Eukaryota</taxon>
        <taxon>Viridiplantae</taxon>
        <taxon>Streptophyta</taxon>
        <taxon>Embryophyta</taxon>
        <taxon>Tracheophyta</taxon>
        <taxon>Spermatophyta</taxon>
        <taxon>Magnoliopsida</taxon>
        <taxon>Liliopsida</taxon>
        <taxon>Poales</taxon>
        <taxon>Poaceae</taxon>
        <taxon>BOP clade</taxon>
        <taxon>Pooideae</taxon>
        <taxon>Triticodae</taxon>
        <taxon>Triticeae</taxon>
        <taxon>Triticinae</taxon>
        <taxon>Aegilops</taxon>
    </lineage>
</organism>
<evidence type="ECO:0008006" key="5">
    <source>
        <dbReference type="Google" id="ProtNLM"/>
    </source>
</evidence>
<dbReference type="Pfam" id="PF05699">
    <property type="entry name" value="Dimer_Tnp_hAT"/>
    <property type="match status" value="1"/>
</dbReference>
<reference evidence="3" key="5">
    <citation type="journal article" date="2021" name="G3 (Bethesda)">
        <title>Aegilops tauschii genome assembly Aet v5.0 features greater sequence contiguity and improved annotation.</title>
        <authorList>
            <person name="Wang L."/>
            <person name="Zhu T."/>
            <person name="Rodriguez J.C."/>
            <person name="Deal K.R."/>
            <person name="Dubcovsky J."/>
            <person name="McGuire P.E."/>
            <person name="Lux T."/>
            <person name="Spannagl M."/>
            <person name="Mayer K.F.X."/>
            <person name="Baldrich P."/>
            <person name="Meyers B.C."/>
            <person name="Huo N."/>
            <person name="Gu Y.Q."/>
            <person name="Zhou H."/>
            <person name="Devos K.M."/>
            <person name="Bennetzen J.L."/>
            <person name="Unver T."/>
            <person name="Budak H."/>
            <person name="Gulick P.J."/>
            <person name="Galiba G."/>
            <person name="Kalapos B."/>
            <person name="Nelson D.R."/>
            <person name="Li P."/>
            <person name="You F.M."/>
            <person name="Luo M.C."/>
            <person name="Dvorak J."/>
        </authorList>
    </citation>
    <scope>NUCLEOTIDE SEQUENCE [LARGE SCALE GENOMIC DNA]</scope>
    <source>
        <strain evidence="3">cv. AL8/78</strain>
    </source>
</reference>
<dbReference type="PANTHER" id="PTHR11697:SF230">
    <property type="entry name" value="ZINC FINGER, MYM DOMAIN CONTAINING 1"/>
    <property type="match status" value="1"/>
</dbReference>
<reference evidence="3" key="4">
    <citation type="submission" date="2019-03" db="UniProtKB">
        <authorList>
            <consortium name="EnsemblPlants"/>
        </authorList>
    </citation>
    <scope>IDENTIFICATION</scope>
</reference>
<evidence type="ECO:0000313" key="4">
    <source>
        <dbReference type="Proteomes" id="UP000015105"/>
    </source>
</evidence>
<proteinExistence type="predicted"/>
<reference evidence="4" key="2">
    <citation type="journal article" date="2017" name="Nat. Plants">
        <title>The Aegilops tauschii genome reveals multiple impacts of transposons.</title>
        <authorList>
            <person name="Zhao G."/>
            <person name="Zou C."/>
            <person name="Li K."/>
            <person name="Wang K."/>
            <person name="Li T."/>
            <person name="Gao L."/>
            <person name="Zhang X."/>
            <person name="Wang H."/>
            <person name="Yang Z."/>
            <person name="Liu X."/>
            <person name="Jiang W."/>
            <person name="Mao L."/>
            <person name="Kong X."/>
            <person name="Jiao Y."/>
            <person name="Jia J."/>
        </authorList>
    </citation>
    <scope>NUCLEOTIDE SEQUENCE [LARGE SCALE GENOMIC DNA]</scope>
    <source>
        <strain evidence="4">cv. AL8/78</strain>
    </source>
</reference>
<name>A0A453B994_AEGTS</name>
<protein>
    <recommendedName>
        <fullName evidence="5">DUF4371 domain-containing protein</fullName>
    </recommendedName>
</protein>
<dbReference type="InterPro" id="IPR025398">
    <property type="entry name" value="DUF4371"/>
</dbReference>
<dbReference type="EnsemblPlants" id="AET2Gv20425000.2">
    <property type="protein sequence ID" value="AET2Gv20425000.2"/>
    <property type="gene ID" value="AET2Gv20425000"/>
</dbReference>
<dbReference type="InterPro" id="IPR008906">
    <property type="entry name" value="HATC_C_dom"/>
</dbReference>
<dbReference type="STRING" id="200361.A0A453B994"/>
<feature type="domain" description="DUF4371" evidence="2">
    <location>
        <begin position="3"/>
        <end position="98"/>
    </location>
</feature>
<dbReference type="PANTHER" id="PTHR11697">
    <property type="entry name" value="GENERAL TRANSCRIPTION FACTOR 2-RELATED ZINC FINGER PROTEIN"/>
    <property type="match status" value="1"/>
</dbReference>
<feature type="domain" description="HAT C-terminal dimerisation" evidence="1">
    <location>
        <begin position="430"/>
        <end position="501"/>
    </location>
</feature>
<keyword evidence="4" id="KW-1185">Reference proteome</keyword>
<dbReference type="Pfam" id="PF14291">
    <property type="entry name" value="DUF4371"/>
    <property type="match status" value="1"/>
</dbReference>
<accession>A0A453B994</accession>
<reference evidence="4" key="1">
    <citation type="journal article" date="2014" name="Science">
        <title>Ancient hybridizations among the ancestral genomes of bread wheat.</title>
        <authorList>
            <consortium name="International Wheat Genome Sequencing Consortium,"/>
            <person name="Marcussen T."/>
            <person name="Sandve S.R."/>
            <person name="Heier L."/>
            <person name="Spannagl M."/>
            <person name="Pfeifer M."/>
            <person name="Jakobsen K.S."/>
            <person name="Wulff B.B."/>
            <person name="Steuernagel B."/>
            <person name="Mayer K.F."/>
            <person name="Olsen O.A."/>
        </authorList>
    </citation>
    <scope>NUCLEOTIDE SEQUENCE [LARGE SCALE GENOMIC DNA]</scope>
    <source>
        <strain evidence="4">cv. AL8/78</strain>
    </source>
</reference>
<dbReference type="SUPFAM" id="SSF53098">
    <property type="entry name" value="Ribonuclease H-like"/>
    <property type="match status" value="1"/>
</dbReference>
<dbReference type="InterPro" id="IPR012337">
    <property type="entry name" value="RNaseH-like_sf"/>
</dbReference>
<dbReference type="Proteomes" id="UP000015105">
    <property type="component" value="Chromosome 2D"/>
</dbReference>
<evidence type="ECO:0000259" key="2">
    <source>
        <dbReference type="Pfam" id="PF14291"/>
    </source>
</evidence>
<reference evidence="3" key="3">
    <citation type="journal article" date="2017" name="Nature">
        <title>Genome sequence of the progenitor of the wheat D genome Aegilops tauschii.</title>
        <authorList>
            <person name="Luo M.C."/>
            <person name="Gu Y.Q."/>
            <person name="Puiu D."/>
            <person name="Wang H."/>
            <person name="Twardziok S.O."/>
            <person name="Deal K.R."/>
            <person name="Huo N."/>
            <person name="Zhu T."/>
            <person name="Wang L."/>
            <person name="Wang Y."/>
            <person name="McGuire P.E."/>
            <person name="Liu S."/>
            <person name="Long H."/>
            <person name="Ramasamy R.K."/>
            <person name="Rodriguez J.C."/>
            <person name="Van S.L."/>
            <person name="Yuan L."/>
            <person name="Wang Z."/>
            <person name="Xia Z."/>
            <person name="Xiao L."/>
            <person name="Anderson O.D."/>
            <person name="Ouyang S."/>
            <person name="Liang Y."/>
            <person name="Zimin A.V."/>
            <person name="Pertea G."/>
            <person name="Qi P."/>
            <person name="Bennetzen J.L."/>
            <person name="Dai X."/>
            <person name="Dawson M.W."/>
            <person name="Muller H.G."/>
            <person name="Kugler K."/>
            <person name="Rivarola-Duarte L."/>
            <person name="Spannagl M."/>
            <person name="Mayer K.F.X."/>
            <person name="Lu F.H."/>
            <person name="Bevan M.W."/>
            <person name="Leroy P."/>
            <person name="Li P."/>
            <person name="You F.M."/>
            <person name="Sun Q."/>
            <person name="Liu Z."/>
            <person name="Lyons E."/>
            <person name="Wicker T."/>
            <person name="Salzberg S.L."/>
            <person name="Devos K.M."/>
            <person name="Dvorak J."/>
        </authorList>
    </citation>
    <scope>NUCLEOTIDE SEQUENCE [LARGE SCALE GENOMIC DNA]</scope>
    <source>
        <strain evidence="3">cv. AL8/78</strain>
    </source>
</reference>
<evidence type="ECO:0000313" key="3">
    <source>
        <dbReference type="EnsemblPlants" id="AET2Gv20425000.2"/>
    </source>
</evidence>
<dbReference type="GO" id="GO:0046983">
    <property type="term" value="F:protein dimerization activity"/>
    <property type="evidence" value="ECO:0007669"/>
    <property type="project" value="InterPro"/>
</dbReference>
<evidence type="ECO:0000259" key="1">
    <source>
        <dbReference type="Pfam" id="PF05699"/>
    </source>
</evidence>
<sequence length="525" mass="60132">MKVRKHIREEIGDSKFSILVDETCDVAKREQMALVLRFVDEDRILQERFFALIHVTNTKAATLKEVLSSLLSKHAFDVQNLRGQGYDGASNMRGEFNGLQALFLRECPYAYYVHCYAHRLQLALVSASKEVVTVAQFFQKLLFIVNTVDSSARRHDELRDAQLEELARLLAIDDIETGKGANQICTLKRPGDTRWGSHLGSISSLKKMFKAVNSVLQNIASDGSAGSIRADGDTAFNYLSSFEFIFVLCLMEEILEITEDLGQALQKKSQDIVNAMRLVCTTKVLLDEMRSDDGWEAFFDRVVEFCVNHSIDIPDLGETYIMCGGRARRQPDHFTKEHYLRVEVFRATLDTQLHELEFRFNDKVLDLLTTSATLIPKNKFRSFKADDICELVKKYYPADFTQQEIYGLEQQLKHFVVDASNDKELKNVSTLTNLCRYLFETGRHSIYNLIDRLLRLLLTLPVSTASAERAFSTLKIIKTRLRNTMEDDYLANSLLVKIESEITEKYSYEDVLMHFKGAKKRKANL</sequence>